<dbReference type="Proteomes" id="UP000194236">
    <property type="component" value="Unassembled WGS sequence"/>
</dbReference>
<dbReference type="AlphaFoldDB" id="A0A1Y3AXM2"/>
<protein>
    <submittedName>
        <fullName evidence="1">Uncharacterized protein</fullName>
    </submittedName>
</protein>
<dbReference type="EMBL" id="MUJZ01052441">
    <property type="protein sequence ID" value="OTF73252.1"/>
    <property type="molecule type" value="Genomic_DNA"/>
</dbReference>
<evidence type="ECO:0000313" key="2">
    <source>
        <dbReference type="Proteomes" id="UP000194236"/>
    </source>
</evidence>
<keyword evidence="2" id="KW-1185">Reference proteome</keyword>
<name>A0A1Y3AXM2_EURMA</name>
<comment type="caution">
    <text evidence="1">The sequence shown here is derived from an EMBL/GenBank/DDBJ whole genome shotgun (WGS) entry which is preliminary data.</text>
</comment>
<reference evidence="1 2" key="1">
    <citation type="submission" date="2017-03" db="EMBL/GenBank/DDBJ databases">
        <title>Genome Survey of Euroglyphus maynei.</title>
        <authorList>
            <person name="Arlian L.G."/>
            <person name="Morgan M.S."/>
            <person name="Rider S.D."/>
        </authorList>
    </citation>
    <scope>NUCLEOTIDE SEQUENCE [LARGE SCALE GENOMIC DNA]</scope>
    <source>
        <strain evidence="1">Arlian Lab</strain>
        <tissue evidence="1">Whole body</tissue>
    </source>
</reference>
<sequence>RLPSYNRRCCKTLVKWLARIQWSNKTPRKNAIKWTSIKSNLFLQVMTGNQFGYKCGHLFFITKFKYIELLMMNFPLVVLFYEKICMNASF</sequence>
<proteinExistence type="predicted"/>
<dbReference type="OrthoDB" id="6523130at2759"/>
<evidence type="ECO:0000313" key="1">
    <source>
        <dbReference type="EMBL" id="OTF73252.1"/>
    </source>
</evidence>
<organism evidence="1 2">
    <name type="scientific">Euroglyphus maynei</name>
    <name type="common">Mayne's house dust mite</name>
    <dbReference type="NCBI Taxonomy" id="6958"/>
    <lineage>
        <taxon>Eukaryota</taxon>
        <taxon>Metazoa</taxon>
        <taxon>Ecdysozoa</taxon>
        <taxon>Arthropoda</taxon>
        <taxon>Chelicerata</taxon>
        <taxon>Arachnida</taxon>
        <taxon>Acari</taxon>
        <taxon>Acariformes</taxon>
        <taxon>Sarcoptiformes</taxon>
        <taxon>Astigmata</taxon>
        <taxon>Psoroptidia</taxon>
        <taxon>Analgoidea</taxon>
        <taxon>Pyroglyphidae</taxon>
        <taxon>Pyroglyphinae</taxon>
        <taxon>Euroglyphus</taxon>
    </lineage>
</organism>
<gene>
    <name evidence="1" type="ORF">BLA29_014168</name>
</gene>
<accession>A0A1Y3AXM2</accession>
<feature type="non-terminal residue" evidence="1">
    <location>
        <position position="1"/>
    </location>
</feature>